<dbReference type="OrthoDB" id="6431703at2759"/>
<dbReference type="InterPro" id="IPR050863">
    <property type="entry name" value="CenT-Element_Derived"/>
</dbReference>
<dbReference type="InterPro" id="IPR004875">
    <property type="entry name" value="DDE_SF_endonuclease_dom"/>
</dbReference>
<dbReference type="PROSITE" id="PS51253">
    <property type="entry name" value="HTH_CENPB"/>
    <property type="match status" value="1"/>
</dbReference>
<dbReference type="InterPro" id="IPR009057">
    <property type="entry name" value="Homeodomain-like_sf"/>
</dbReference>
<evidence type="ECO:0000313" key="4">
    <source>
        <dbReference type="EMBL" id="GBN41768.1"/>
    </source>
</evidence>
<dbReference type="SMART" id="SM00674">
    <property type="entry name" value="CENPB"/>
    <property type="match status" value="1"/>
</dbReference>
<protein>
    <submittedName>
        <fullName evidence="4">Tigger transposable element-derived protein 6</fullName>
    </submittedName>
</protein>
<dbReference type="PANTHER" id="PTHR19303">
    <property type="entry name" value="TRANSPOSON"/>
    <property type="match status" value="1"/>
</dbReference>
<dbReference type="Pfam" id="PF03184">
    <property type="entry name" value="DDE_1"/>
    <property type="match status" value="1"/>
</dbReference>
<dbReference type="PANTHER" id="PTHR19303:SF73">
    <property type="entry name" value="PROTEIN PDC2"/>
    <property type="match status" value="1"/>
</dbReference>
<keyword evidence="5" id="KW-1185">Reference proteome</keyword>
<dbReference type="AlphaFoldDB" id="A0A4Y2NQF8"/>
<dbReference type="InterPro" id="IPR006600">
    <property type="entry name" value="HTH_CenpB_DNA-bd_dom"/>
</dbReference>
<comment type="subcellular location">
    <subcellularLocation>
        <location evidence="1">Nucleus</location>
    </subcellularLocation>
</comment>
<dbReference type="Proteomes" id="UP000499080">
    <property type="component" value="Unassembled WGS sequence"/>
</dbReference>
<comment type="caution">
    <text evidence="4">The sequence shown here is derived from an EMBL/GenBank/DDBJ whole genome shotgun (WGS) entry which is preliminary data.</text>
</comment>
<dbReference type="GO" id="GO:0003677">
    <property type="term" value="F:DNA binding"/>
    <property type="evidence" value="ECO:0007669"/>
    <property type="project" value="UniProtKB-KW"/>
</dbReference>
<dbReference type="GO" id="GO:0005634">
    <property type="term" value="C:nucleus"/>
    <property type="evidence" value="ECO:0007669"/>
    <property type="project" value="UniProtKB-SubCell"/>
</dbReference>
<organism evidence="4 5">
    <name type="scientific">Araneus ventricosus</name>
    <name type="common">Orbweaver spider</name>
    <name type="synonym">Epeira ventricosa</name>
    <dbReference type="NCBI Taxonomy" id="182803"/>
    <lineage>
        <taxon>Eukaryota</taxon>
        <taxon>Metazoa</taxon>
        <taxon>Ecdysozoa</taxon>
        <taxon>Arthropoda</taxon>
        <taxon>Chelicerata</taxon>
        <taxon>Arachnida</taxon>
        <taxon>Araneae</taxon>
        <taxon>Araneomorphae</taxon>
        <taxon>Entelegynae</taxon>
        <taxon>Araneoidea</taxon>
        <taxon>Araneidae</taxon>
        <taxon>Araneus</taxon>
    </lineage>
</organism>
<dbReference type="Gene3D" id="1.10.10.60">
    <property type="entry name" value="Homeodomain-like"/>
    <property type="match status" value="1"/>
</dbReference>
<proteinExistence type="predicted"/>
<dbReference type="Pfam" id="PF03221">
    <property type="entry name" value="HTH_Tnp_Tc5"/>
    <property type="match status" value="1"/>
</dbReference>
<reference evidence="4 5" key="1">
    <citation type="journal article" date="2019" name="Sci. Rep.">
        <title>Orb-weaving spider Araneus ventricosus genome elucidates the spidroin gene catalogue.</title>
        <authorList>
            <person name="Kono N."/>
            <person name="Nakamura H."/>
            <person name="Ohtoshi R."/>
            <person name="Moran D.A.P."/>
            <person name="Shinohara A."/>
            <person name="Yoshida Y."/>
            <person name="Fujiwara M."/>
            <person name="Mori M."/>
            <person name="Tomita M."/>
            <person name="Arakawa K."/>
        </authorList>
    </citation>
    <scope>NUCLEOTIDE SEQUENCE [LARGE SCALE GENOMIC DNA]</scope>
</reference>
<gene>
    <name evidence="4" type="primary">TIGD6_56</name>
    <name evidence="4" type="ORF">AVEN_26679_1</name>
</gene>
<evidence type="ECO:0000256" key="2">
    <source>
        <dbReference type="ARBA" id="ARBA00023125"/>
    </source>
</evidence>
<dbReference type="EMBL" id="BGPR01009706">
    <property type="protein sequence ID" value="GBN41768.1"/>
    <property type="molecule type" value="Genomic_DNA"/>
</dbReference>
<keyword evidence="2" id="KW-0238">DNA-binding</keyword>
<feature type="domain" description="HTH CENPB-type" evidence="3">
    <location>
        <begin position="9"/>
        <end position="80"/>
    </location>
</feature>
<name>A0A4Y2NQF8_ARAVE</name>
<sequence>MVNSNKNYKNLKFHKTETSDIYEVVLKWFRSAHAKNIPISGVLLQEKAREVNRTLGLDMFKASNGWLEKFWTHHNISFKSICSEEKSADPNNITDWVEKLRSVYQGYDVKNIFNADETDLFYCILPDKTLCFKGEKCNGGKISKERFTILLCYNMLGEFETPLVIGKARKTRCFRNMDVRKLNDSWNSNKKAWMMTEIMSDWLVDLDKRMKRQARKAFLPGQCYFSSRRFKFKKLQVGLFPT</sequence>
<dbReference type="SUPFAM" id="SSF46689">
    <property type="entry name" value="Homeodomain-like"/>
    <property type="match status" value="1"/>
</dbReference>
<evidence type="ECO:0000259" key="3">
    <source>
        <dbReference type="PROSITE" id="PS51253"/>
    </source>
</evidence>
<evidence type="ECO:0000256" key="1">
    <source>
        <dbReference type="ARBA" id="ARBA00004123"/>
    </source>
</evidence>
<evidence type="ECO:0000313" key="5">
    <source>
        <dbReference type="Proteomes" id="UP000499080"/>
    </source>
</evidence>
<accession>A0A4Y2NQF8</accession>